<keyword evidence="21" id="KW-1185">Reference proteome</keyword>
<dbReference type="Gene3D" id="2.40.30.20">
    <property type="match status" value="1"/>
</dbReference>
<protein>
    <recommendedName>
        <fullName evidence="16">ATP synthase subunit alpha</fullName>
        <ecNumber evidence="16">7.1.2.2</ecNumber>
    </recommendedName>
    <alternativeName>
        <fullName evidence="16">ATP synthase F1 sector subunit alpha</fullName>
    </alternativeName>
    <alternativeName>
        <fullName evidence="16">F-ATPase subunit alpha</fullName>
    </alternativeName>
</protein>
<dbReference type="HAMAP" id="MF_01346">
    <property type="entry name" value="ATP_synth_alpha_bact"/>
    <property type="match status" value="1"/>
</dbReference>
<evidence type="ECO:0000256" key="7">
    <source>
        <dbReference type="ARBA" id="ARBA00022741"/>
    </source>
</evidence>
<evidence type="ECO:0000256" key="2">
    <source>
        <dbReference type="ARBA" id="ARBA00004370"/>
    </source>
</evidence>
<dbReference type="InterPro" id="IPR004100">
    <property type="entry name" value="ATPase_F1/V1/A1_a/bsu_N"/>
</dbReference>
<accession>A0A4R1HUS1</accession>
<dbReference type="GO" id="GO:0045259">
    <property type="term" value="C:proton-transporting ATP synthase complex"/>
    <property type="evidence" value="ECO:0007669"/>
    <property type="project" value="UniProtKB-KW"/>
</dbReference>
<dbReference type="AlphaFoldDB" id="A0A4R1HUS1"/>
<dbReference type="InterPro" id="IPR038376">
    <property type="entry name" value="ATP_synth_asu_C_sf"/>
</dbReference>
<dbReference type="OrthoDB" id="9803053at2"/>
<keyword evidence="13 16" id="KW-0139">CF(1)</keyword>
<keyword evidence="12 16" id="KW-0472">Membrane</keyword>
<evidence type="ECO:0000256" key="13">
    <source>
        <dbReference type="ARBA" id="ARBA00023196"/>
    </source>
</evidence>
<dbReference type="SUPFAM" id="SSF47917">
    <property type="entry name" value="C-terminal domain of alpha and beta subunits of F1 ATP synthase"/>
    <property type="match status" value="1"/>
</dbReference>
<comment type="similarity">
    <text evidence="3 16">Belongs to the ATPase alpha/beta chains family.</text>
</comment>
<feature type="binding site" evidence="16">
    <location>
        <begin position="169"/>
        <end position="176"/>
    </location>
    <ligand>
        <name>ATP</name>
        <dbReference type="ChEBI" id="CHEBI:30616"/>
    </ligand>
</feature>
<evidence type="ECO:0000256" key="6">
    <source>
        <dbReference type="ARBA" id="ARBA00022519"/>
    </source>
</evidence>
<dbReference type="CDD" id="cd18113">
    <property type="entry name" value="ATP-synt_F1_alpha_C"/>
    <property type="match status" value="1"/>
</dbReference>
<dbReference type="NCBIfam" id="TIGR00962">
    <property type="entry name" value="atpA"/>
    <property type="match status" value="1"/>
</dbReference>
<dbReference type="GO" id="GO:0005524">
    <property type="term" value="F:ATP binding"/>
    <property type="evidence" value="ECO:0007669"/>
    <property type="project" value="UniProtKB-UniRule"/>
</dbReference>
<evidence type="ECO:0000256" key="16">
    <source>
        <dbReference type="HAMAP-Rule" id="MF_01346"/>
    </source>
</evidence>
<evidence type="ECO:0000256" key="1">
    <source>
        <dbReference type="ARBA" id="ARBA00003784"/>
    </source>
</evidence>
<evidence type="ECO:0000256" key="3">
    <source>
        <dbReference type="ARBA" id="ARBA00008936"/>
    </source>
</evidence>
<comment type="function">
    <text evidence="1 16">Produces ATP from ADP in the presence of a proton gradient across the membrane. The alpha chain is a regulatory subunit.</text>
</comment>
<dbReference type="PANTHER" id="PTHR48082">
    <property type="entry name" value="ATP SYNTHASE SUBUNIT ALPHA, MITOCHONDRIAL"/>
    <property type="match status" value="1"/>
</dbReference>
<evidence type="ECO:0000256" key="14">
    <source>
        <dbReference type="ARBA" id="ARBA00023310"/>
    </source>
</evidence>
<evidence type="ECO:0000256" key="5">
    <source>
        <dbReference type="ARBA" id="ARBA00022475"/>
    </source>
</evidence>
<dbReference type="InterPro" id="IPR023366">
    <property type="entry name" value="ATP_synth_asu-like_sf"/>
</dbReference>
<evidence type="ECO:0000256" key="8">
    <source>
        <dbReference type="ARBA" id="ARBA00022781"/>
    </source>
</evidence>
<feature type="domain" description="ATPase F1/V1/A1 complex alpha/beta subunit N-terminal" evidence="19">
    <location>
        <begin position="25"/>
        <end position="92"/>
    </location>
</feature>
<dbReference type="EC" id="7.1.2.2" evidence="16"/>
<dbReference type="GO" id="GO:0005886">
    <property type="term" value="C:plasma membrane"/>
    <property type="evidence" value="ECO:0007669"/>
    <property type="project" value="UniProtKB-SubCell"/>
</dbReference>
<dbReference type="EMBL" id="SMFY01000003">
    <property type="protein sequence ID" value="TCK23699.1"/>
    <property type="molecule type" value="Genomic_DNA"/>
</dbReference>
<evidence type="ECO:0000313" key="20">
    <source>
        <dbReference type="EMBL" id="TCK23699.1"/>
    </source>
</evidence>
<evidence type="ECO:0000259" key="17">
    <source>
        <dbReference type="Pfam" id="PF00006"/>
    </source>
</evidence>
<evidence type="ECO:0000256" key="11">
    <source>
        <dbReference type="ARBA" id="ARBA00023065"/>
    </source>
</evidence>
<keyword evidence="6" id="KW-0997">Cell inner membrane</keyword>
<dbReference type="CDD" id="cd18116">
    <property type="entry name" value="ATP-synt_F1_alpha_N"/>
    <property type="match status" value="1"/>
</dbReference>
<dbReference type="Proteomes" id="UP000295030">
    <property type="component" value="Unassembled WGS sequence"/>
</dbReference>
<keyword evidence="14 16" id="KW-0066">ATP synthesis</keyword>
<evidence type="ECO:0000256" key="15">
    <source>
        <dbReference type="ARBA" id="ARBA00026013"/>
    </source>
</evidence>
<keyword evidence="8 16" id="KW-0375">Hydrogen ion transport</keyword>
<feature type="site" description="Required for activity" evidence="16">
    <location>
        <position position="370"/>
    </location>
</feature>
<dbReference type="GO" id="GO:0043531">
    <property type="term" value="F:ADP binding"/>
    <property type="evidence" value="ECO:0007669"/>
    <property type="project" value="TreeGrafter"/>
</dbReference>
<dbReference type="PANTHER" id="PTHR48082:SF2">
    <property type="entry name" value="ATP SYNTHASE SUBUNIT ALPHA, MITOCHONDRIAL"/>
    <property type="match status" value="1"/>
</dbReference>
<dbReference type="SUPFAM" id="SSF52540">
    <property type="entry name" value="P-loop containing nucleoside triphosphate hydrolases"/>
    <property type="match status" value="1"/>
</dbReference>
<proteinExistence type="inferred from homology"/>
<dbReference type="InterPro" id="IPR020003">
    <property type="entry name" value="ATPase_a/bsu_AS"/>
</dbReference>
<keyword evidence="4 16" id="KW-0813">Transport</keyword>
<dbReference type="InterPro" id="IPR033732">
    <property type="entry name" value="ATP_synth_F1_a_nt-bd_dom"/>
</dbReference>
<dbReference type="Gene3D" id="3.40.50.300">
    <property type="entry name" value="P-loop containing nucleotide triphosphate hydrolases"/>
    <property type="match status" value="1"/>
</dbReference>
<dbReference type="FunFam" id="2.40.30.20:FF:000001">
    <property type="entry name" value="ATP synthase subunit alpha"/>
    <property type="match status" value="1"/>
</dbReference>
<keyword evidence="10 16" id="KW-1278">Translocase</keyword>
<dbReference type="Pfam" id="PF00306">
    <property type="entry name" value="ATP-synt_ab_C"/>
    <property type="match status" value="1"/>
</dbReference>
<comment type="caution">
    <text evidence="20">The sequence shown here is derived from an EMBL/GenBank/DDBJ whole genome shotgun (WGS) entry which is preliminary data.</text>
</comment>
<reference evidence="20 21" key="1">
    <citation type="submission" date="2019-03" db="EMBL/GenBank/DDBJ databases">
        <title>Genomic Encyclopedia of Type Strains, Phase IV (KMG-IV): sequencing the most valuable type-strain genomes for metagenomic binning, comparative biology and taxonomic classification.</title>
        <authorList>
            <person name="Goeker M."/>
        </authorList>
    </citation>
    <scope>NUCLEOTIDE SEQUENCE [LARGE SCALE GENOMIC DNA]</scope>
    <source>
        <strain evidence="20 21">DSM 101</strain>
    </source>
</reference>
<dbReference type="Pfam" id="PF02874">
    <property type="entry name" value="ATP-synt_ab_N"/>
    <property type="match status" value="1"/>
</dbReference>
<organism evidence="20 21">
    <name type="scientific">Ancylobacter aquaticus</name>
    <dbReference type="NCBI Taxonomy" id="100"/>
    <lineage>
        <taxon>Bacteria</taxon>
        <taxon>Pseudomonadati</taxon>
        <taxon>Pseudomonadota</taxon>
        <taxon>Alphaproteobacteria</taxon>
        <taxon>Hyphomicrobiales</taxon>
        <taxon>Xanthobacteraceae</taxon>
        <taxon>Ancylobacter</taxon>
    </lineage>
</organism>
<evidence type="ECO:0000313" key="21">
    <source>
        <dbReference type="Proteomes" id="UP000295030"/>
    </source>
</evidence>
<dbReference type="InterPro" id="IPR000194">
    <property type="entry name" value="ATPase_F1/V1/A1_a/bsu_nucl-bd"/>
</dbReference>
<evidence type="ECO:0000259" key="18">
    <source>
        <dbReference type="Pfam" id="PF00306"/>
    </source>
</evidence>
<keyword evidence="5 16" id="KW-1003">Cell membrane</keyword>
<keyword evidence="7 16" id="KW-0547">Nucleotide-binding</keyword>
<dbReference type="InterPro" id="IPR005294">
    <property type="entry name" value="ATP_synth_F1_asu"/>
</dbReference>
<dbReference type="Gene3D" id="1.20.150.20">
    <property type="entry name" value="ATP synthase alpha/beta chain, C-terminal domain"/>
    <property type="match status" value="1"/>
</dbReference>
<evidence type="ECO:0000256" key="12">
    <source>
        <dbReference type="ARBA" id="ARBA00023136"/>
    </source>
</evidence>
<gene>
    <name evidence="16" type="primary">atpA</name>
    <name evidence="20" type="ORF">EV667_3540</name>
</gene>
<name>A0A4R1HUS1_ANCAQ</name>
<evidence type="ECO:0000256" key="9">
    <source>
        <dbReference type="ARBA" id="ARBA00022840"/>
    </source>
</evidence>
<feature type="domain" description="ATP synthase alpha subunit C-terminal" evidence="18">
    <location>
        <begin position="379"/>
        <end position="504"/>
    </location>
</feature>
<keyword evidence="9 16" id="KW-0067">ATP-binding</keyword>
<dbReference type="InterPro" id="IPR000793">
    <property type="entry name" value="ATP_synth_asu_C"/>
</dbReference>
<comment type="subcellular location">
    <subcellularLocation>
        <location evidence="16">Cell membrane</location>
        <topology evidence="16">Peripheral membrane protein</topology>
    </subcellularLocation>
    <subcellularLocation>
        <location evidence="2">Membrane</location>
    </subcellularLocation>
</comment>
<dbReference type="PROSITE" id="PS00152">
    <property type="entry name" value="ATPASE_ALPHA_BETA"/>
    <property type="match status" value="1"/>
</dbReference>
<evidence type="ECO:0000259" key="19">
    <source>
        <dbReference type="Pfam" id="PF02874"/>
    </source>
</evidence>
<dbReference type="RefSeq" id="WP_131836632.1">
    <property type="nucleotide sequence ID" value="NZ_SMFY01000003.1"/>
</dbReference>
<evidence type="ECO:0000256" key="10">
    <source>
        <dbReference type="ARBA" id="ARBA00022967"/>
    </source>
</evidence>
<dbReference type="InterPro" id="IPR027417">
    <property type="entry name" value="P-loop_NTPase"/>
</dbReference>
<evidence type="ECO:0000256" key="4">
    <source>
        <dbReference type="ARBA" id="ARBA00022448"/>
    </source>
</evidence>
<dbReference type="PIRSF" id="PIRSF039088">
    <property type="entry name" value="F_ATPase_subunit_alpha"/>
    <property type="match status" value="1"/>
</dbReference>
<dbReference type="Pfam" id="PF00006">
    <property type="entry name" value="ATP-synt_ab"/>
    <property type="match status" value="1"/>
</dbReference>
<comment type="catalytic activity">
    <reaction evidence="16">
        <text>ATP + H2O + 4 H(+)(in) = ADP + phosphate + 5 H(+)(out)</text>
        <dbReference type="Rhea" id="RHEA:57720"/>
        <dbReference type="ChEBI" id="CHEBI:15377"/>
        <dbReference type="ChEBI" id="CHEBI:15378"/>
        <dbReference type="ChEBI" id="CHEBI:30616"/>
        <dbReference type="ChEBI" id="CHEBI:43474"/>
        <dbReference type="ChEBI" id="CHEBI:456216"/>
        <dbReference type="EC" id="7.1.2.2"/>
    </reaction>
</comment>
<sequence length="509" mass="55132">MDIRAAEISAILKEQIKNFGQEAEVSEVGQVLSVGDGIARIYGLDNVQAGEMVEFENGTRGMALNLEIDNVGVVIFGSDREIMEGQTVKRTGAIVDVPVGKGLLGRVVDALGNPIDGKGPIEYTERRRVDVKAPGIIPRKSVHEPMQTGLKAIDALIPIGRGQRELIIGDRQTGKTAVALDAILNQKSINAGTDEKAKLYCVYVAIGQKRSTVAQFVKVLEEQGALEYSIVVAATASDAAPMQFLAPFSGTAMGEFFRDNGMHALIVHDDLSKQAVAYRQMSLLLRRPPGREAYPGDVFYLHSRLLERAAKLNDDNGAGSLTALPVIETQANDVSAYIPTNVISITDGQIFLESDLFFQGIRPAVNVGLSVSRVGSSAQIKAMKQVAGKIKGELAQYRELAAFAQFGSDLDASTQKLLNRGARLTELLKQSQFSPLKVEEQVVVIYAGTNGYLDVLPVAKVREFEQGLLIFLRTKHADILDAIRTSKELSKDTAEKLVKALDSFSKTFA</sequence>
<keyword evidence="11 16" id="KW-0406">Ion transport</keyword>
<dbReference type="InterPro" id="IPR036121">
    <property type="entry name" value="ATPase_F1/V1/A1_a/bsu_N_sf"/>
</dbReference>
<dbReference type="CDD" id="cd01132">
    <property type="entry name" value="F1-ATPase_alpha_CD"/>
    <property type="match status" value="1"/>
</dbReference>
<feature type="domain" description="ATPase F1/V1/A1 complex alpha/beta subunit nucleotide-binding" evidence="17">
    <location>
        <begin position="149"/>
        <end position="372"/>
    </location>
</feature>
<dbReference type="SUPFAM" id="SSF50615">
    <property type="entry name" value="N-terminal domain of alpha and beta subunits of F1 ATP synthase"/>
    <property type="match status" value="1"/>
</dbReference>
<dbReference type="FunFam" id="3.40.50.300:FF:002432">
    <property type="entry name" value="ATP synthase subunit alpha, mitochondrial"/>
    <property type="match status" value="1"/>
</dbReference>
<dbReference type="FunFam" id="1.20.150.20:FF:000001">
    <property type="entry name" value="ATP synthase subunit alpha"/>
    <property type="match status" value="1"/>
</dbReference>
<comment type="subunit">
    <text evidence="15">F-type ATPases have 2 components, CF(1) - the catalytic core - and CF(0) - the membrane proton channel. CF(1) has five subunits: alpha(3), beta(3), gamma(1), delta(1), epsilon(1). CF(0) has four main subunits: a(1), b(1), b'(1) and c(9-12).</text>
</comment>
<dbReference type="GO" id="GO:0046933">
    <property type="term" value="F:proton-transporting ATP synthase activity, rotational mechanism"/>
    <property type="evidence" value="ECO:0007669"/>
    <property type="project" value="UniProtKB-UniRule"/>
</dbReference>
<dbReference type="NCBIfam" id="NF009884">
    <property type="entry name" value="PRK13343.1"/>
    <property type="match status" value="1"/>
</dbReference>